<dbReference type="EMBL" id="BKCJ010142658">
    <property type="protein sequence ID" value="GEX97242.1"/>
    <property type="molecule type" value="Genomic_DNA"/>
</dbReference>
<name>A0A699HKD3_TANCI</name>
<reference evidence="2" key="1">
    <citation type="journal article" date="2019" name="Sci. Rep.">
        <title>Draft genome of Tanacetum cinerariifolium, the natural source of mosquito coil.</title>
        <authorList>
            <person name="Yamashiro T."/>
            <person name="Shiraishi A."/>
            <person name="Satake H."/>
            <person name="Nakayama K."/>
        </authorList>
    </citation>
    <scope>NUCLEOTIDE SEQUENCE</scope>
</reference>
<accession>A0A699HKD3</accession>
<protein>
    <submittedName>
        <fullName evidence="2">Uncharacterized protein</fullName>
    </submittedName>
</protein>
<organism evidence="2">
    <name type="scientific">Tanacetum cinerariifolium</name>
    <name type="common">Dalmatian daisy</name>
    <name type="synonym">Chrysanthemum cinerariifolium</name>
    <dbReference type="NCBI Taxonomy" id="118510"/>
    <lineage>
        <taxon>Eukaryota</taxon>
        <taxon>Viridiplantae</taxon>
        <taxon>Streptophyta</taxon>
        <taxon>Embryophyta</taxon>
        <taxon>Tracheophyta</taxon>
        <taxon>Spermatophyta</taxon>
        <taxon>Magnoliopsida</taxon>
        <taxon>eudicotyledons</taxon>
        <taxon>Gunneridae</taxon>
        <taxon>Pentapetalae</taxon>
        <taxon>asterids</taxon>
        <taxon>campanulids</taxon>
        <taxon>Asterales</taxon>
        <taxon>Asteraceae</taxon>
        <taxon>Asteroideae</taxon>
        <taxon>Anthemideae</taxon>
        <taxon>Anthemidinae</taxon>
        <taxon>Tanacetum</taxon>
    </lineage>
</organism>
<comment type="caution">
    <text evidence="2">The sequence shown here is derived from an EMBL/GenBank/DDBJ whole genome shotgun (WGS) entry which is preliminary data.</text>
</comment>
<sequence length="141" mass="15927">MAQENLRSLGESTSGYAYSYVNDPKTSCESTLGDSEDEYQSKKDATCLMEIESQESKDVFESCQKCELLTQKVDSLEANVSKLQEEALSFSRFKKSRSSLDDMSYYQKLSQDKKGLGFSKVKKTTSESQSKPIMFVKKTQT</sequence>
<proteinExistence type="predicted"/>
<evidence type="ECO:0000256" key="1">
    <source>
        <dbReference type="SAM" id="MobiDB-lite"/>
    </source>
</evidence>
<evidence type="ECO:0000313" key="2">
    <source>
        <dbReference type="EMBL" id="GEX97242.1"/>
    </source>
</evidence>
<feature type="region of interest" description="Disordered" evidence="1">
    <location>
        <begin position="120"/>
        <end position="141"/>
    </location>
</feature>
<dbReference type="AlphaFoldDB" id="A0A699HKD3"/>
<gene>
    <name evidence="2" type="ORF">Tci_369217</name>
</gene>
<feature type="non-terminal residue" evidence="2">
    <location>
        <position position="141"/>
    </location>
</feature>